<sequence>MIHADNTFVKPEFPGATISLGNVFIEHEGATLRCDKAYIYQEQKLIKAMGNVIINQGDTIIQYSKYTDYDGNKKIATSWGNVFLKDEFMELRTDTLRFDRILQHLFYKSGGTIKDTTNVLTSKIGNYYLKTNKFQAFTDVDVVNKDSKLVSNHLDYYTDTGIAELYGPSTITSEENSIYTERGHHNSKTNISYFLKKSKIFYGDRTIKGDSLYYDKNIDFASATGNIKVVDTVNNTVIKGGYAEIFKLKDSLFITKRAVAISKMEKDSLYIHGDTIMVTGKVNDRIIRTFNRVKFFKSDLQGKCDSLVSNEKLGITKLFKNPILWAEGNQITGDTIYLISNLKTEKLDSLKILNNAFMIKKDSSGFSQLKGKYMYGKFKNNDLKSLKVIGNSESILFLRDENQKLIGIDKKKCSKNIFIGLENNEFSFIEYYDMIEGKTYPPSEFEKLNPNEKLFKGFKWREDEQPLTKEDIFIHKIITTKKKDLEKN</sequence>
<dbReference type="KEGG" id="lut:Lupro_01545"/>
<dbReference type="InterPro" id="IPR005653">
    <property type="entry name" value="OstA-like_N"/>
</dbReference>
<proteinExistence type="predicted"/>
<dbReference type="Gene3D" id="2.60.450.10">
    <property type="entry name" value="Lipopolysaccharide (LPS) transport protein A like domain"/>
    <property type="match status" value="2"/>
</dbReference>
<organism evidence="2 3">
    <name type="scientific">Lutibacter profundi</name>
    <dbReference type="NCBI Taxonomy" id="1622118"/>
    <lineage>
        <taxon>Bacteria</taxon>
        <taxon>Pseudomonadati</taxon>
        <taxon>Bacteroidota</taxon>
        <taxon>Flavobacteriia</taxon>
        <taxon>Flavobacteriales</taxon>
        <taxon>Flavobacteriaceae</taxon>
        <taxon>Lutibacter</taxon>
    </lineage>
</organism>
<evidence type="ECO:0000313" key="3">
    <source>
        <dbReference type="Proteomes" id="UP000059672"/>
    </source>
</evidence>
<dbReference type="Proteomes" id="UP000059672">
    <property type="component" value="Chromosome"/>
</dbReference>
<dbReference type="EMBL" id="CP013355">
    <property type="protein sequence ID" value="AMC12154.1"/>
    <property type="molecule type" value="Genomic_DNA"/>
</dbReference>
<dbReference type="PATRIC" id="fig|1622118.3.peg.316"/>
<accession>A0A0X8G8S8</accession>
<keyword evidence="3" id="KW-1185">Reference proteome</keyword>
<gene>
    <name evidence="2" type="ORF">Lupro_01545</name>
</gene>
<reference evidence="2 3" key="2">
    <citation type="journal article" date="2016" name="Int. J. Syst. Evol. Microbiol.">
        <title>Lutibacter profundi sp. nov., isolated from a deep-sea hydrothermal system on the Arctic Mid-Ocean Ridge and emended description of the genus Lutibacter.</title>
        <authorList>
            <person name="Le Moine Bauer S."/>
            <person name="Roalkvam I."/>
            <person name="Steen I.H."/>
            <person name="Dahle H."/>
        </authorList>
    </citation>
    <scope>NUCLEOTIDE SEQUENCE [LARGE SCALE GENOMIC DNA]</scope>
    <source>
        <strain evidence="2 3">LP1</strain>
    </source>
</reference>
<protein>
    <recommendedName>
        <fullName evidence="1">Organic solvent tolerance-like N-terminal domain-containing protein</fullName>
    </recommendedName>
</protein>
<reference evidence="3" key="1">
    <citation type="submission" date="2015-12" db="EMBL/GenBank/DDBJ databases">
        <title>Complete genome sequence of Lutibacter profundus strain LP1.</title>
        <authorList>
            <person name="Wissuwa J."/>
            <person name="Le Moine Bauer S."/>
            <person name="Stokke R."/>
            <person name="Dahle H."/>
            <person name="Steen I.H."/>
        </authorList>
    </citation>
    <scope>NUCLEOTIDE SEQUENCE [LARGE SCALE GENOMIC DNA]</scope>
    <source>
        <strain evidence="3">LP1</strain>
    </source>
</reference>
<name>A0A0X8G8S8_9FLAO</name>
<evidence type="ECO:0000259" key="1">
    <source>
        <dbReference type="Pfam" id="PF13100"/>
    </source>
</evidence>
<dbReference type="AlphaFoldDB" id="A0A0X8G8S8"/>
<feature type="domain" description="Organic solvent tolerance-like N-terminal" evidence="1">
    <location>
        <begin position="14"/>
        <end position="151"/>
    </location>
</feature>
<dbReference type="STRING" id="1622118.Lupro_01545"/>
<dbReference type="Pfam" id="PF13100">
    <property type="entry name" value="OstA_2"/>
    <property type="match status" value="1"/>
</dbReference>
<evidence type="ECO:0000313" key="2">
    <source>
        <dbReference type="EMBL" id="AMC12154.1"/>
    </source>
</evidence>